<keyword evidence="2" id="KW-1185">Reference proteome</keyword>
<proteinExistence type="predicted"/>
<name>A0A1I2G5A9_9FLAO</name>
<gene>
    <name evidence="1" type="ORF">SAMN04488131_10967</name>
</gene>
<accession>A0A1I2G5A9</accession>
<protein>
    <submittedName>
        <fullName evidence="1">Uncharacterized protein</fullName>
    </submittedName>
</protein>
<dbReference type="Proteomes" id="UP000198596">
    <property type="component" value="Unassembled WGS sequence"/>
</dbReference>
<reference evidence="2" key="1">
    <citation type="submission" date="2016-10" db="EMBL/GenBank/DDBJ databases">
        <authorList>
            <person name="Varghese N."/>
            <person name="Submissions S."/>
        </authorList>
    </citation>
    <scope>NUCLEOTIDE SEQUENCE [LARGE SCALE GENOMIC DNA]</scope>
    <source>
        <strain evidence="2">CGMCC 1.9227</strain>
    </source>
</reference>
<dbReference type="EMBL" id="FONQ01000009">
    <property type="protein sequence ID" value="SFF12825.1"/>
    <property type="molecule type" value="Genomic_DNA"/>
</dbReference>
<evidence type="ECO:0000313" key="1">
    <source>
        <dbReference type="EMBL" id="SFF12825.1"/>
    </source>
</evidence>
<organism evidence="1 2">
    <name type="scientific">Flavobacterium xueshanense</name>
    <dbReference type="NCBI Taxonomy" id="935223"/>
    <lineage>
        <taxon>Bacteria</taxon>
        <taxon>Pseudomonadati</taxon>
        <taxon>Bacteroidota</taxon>
        <taxon>Flavobacteriia</taxon>
        <taxon>Flavobacteriales</taxon>
        <taxon>Flavobacteriaceae</taxon>
        <taxon>Flavobacterium</taxon>
    </lineage>
</organism>
<sequence>MAFSWNEIKDRALRFSKEWENTTNEEADAKCFLDIFFDVFGISLKKMETFENKVKELSPS</sequence>
<dbReference type="AlphaFoldDB" id="A0A1I2G5A9"/>
<dbReference type="OrthoDB" id="9815272at2"/>
<dbReference type="STRING" id="935223.SAMN04488131_10967"/>
<dbReference type="RefSeq" id="WP_091205568.1">
    <property type="nucleotide sequence ID" value="NZ_FONQ01000009.1"/>
</dbReference>
<evidence type="ECO:0000313" key="2">
    <source>
        <dbReference type="Proteomes" id="UP000198596"/>
    </source>
</evidence>